<comment type="caution">
    <text evidence="2">The sequence shown here is derived from an EMBL/GenBank/DDBJ whole genome shotgun (WGS) entry which is preliminary data.</text>
</comment>
<dbReference type="AlphaFoldDB" id="A0A1Y1RXV8"/>
<evidence type="ECO:0008006" key="4">
    <source>
        <dbReference type="Google" id="ProtNLM"/>
    </source>
</evidence>
<organism evidence="2 3">
    <name type="scientific">Marispirochaeta aestuarii</name>
    <dbReference type="NCBI Taxonomy" id="1963862"/>
    <lineage>
        <taxon>Bacteria</taxon>
        <taxon>Pseudomonadati</taxon>
        <taxon>Spirochaetota</taxon>
        <taxon>Spirochaetia</taxon>
        <taxon>Spirochaetales</taxon>
        <taxon>Spirochaetaceae</taxon>
        <taxon>Marispirochaeta</taxon>
    </lineage>
</organism>
<feature type="signal peptide" evidence="1">
    <location>
        <begin position="1"/>
        <end position="19"/>
    </location>
</feature>
<dbReference type="OrthoDB" id="9827616at2"/>
<protein>
    <recommendedName>
        <fullName evidence="4">Porin domain-containing protein</fullName>
    </recommendedName>
</protein>
<dbReference type="EMBL" id="MWQY01000012">
    <property type="protein sequence ID" value="ORC34650.1"/>
    <property type="molecule type" value="Genomic_DNA"/>
</dbReference>
<dbReference type="RefSeq" id="WP_083051094.1">
    <property type="nucleotide sequence ID" value="NZ_MWQY01000012.1"/>
</dbReference>
<reference evidence="2 3" key="1">
    <citation type="submission" date="2017-03" db="EMBL/GenBank/DDBJ databases">
        <title>Draft Genome sequence of Marispirochaeta sp. strain JC444.</title>
        <authorList>
            <person name="Shivani Y."/>
            <person name="Subhash Y."/>
            <person name="Sasikala C."/>
            <person name="Ramana C."/>
        </authorList>
    </citation>
    <scope>NUCLEOTIDE SEQUENCE [LARGE SCALE GENOMIC DNA]</scope>
    <source>
        <strain evidence="2 3">JC444</strain>
    </source>
</reference>
<accession>A0A1Y1RXV8</accession>
<dbReference type="STRING" id="1963862.B4O97_11935"/>
<evidence type="ECO:0000313" key="3">
    <source>
        <dbReference type="Proteomes" id="UP000192343"/>
    </source>
</evidence>
<evidence type="ECO:0000313" key="2">
    <source>
        <dbReference type="EMBL" id="ORC34650.1"/>
    </source>
</evidence>
<keyword evidence="1" id="KW-0732">Signal</keyword>
<dbReference type="Proteomes" id="UP000192343">
    <property type="component" value="Unassembled WGS sequence"/>
</dbReference>
<sequence length="364" mass="39041">MKKASAAFMGIFLCSALYAADFGFSWKNEWGWVDNFHDEYNLYIDSLELGIHADIDEYNFLYSELGKKDSDSLDMDAEWNKVIIGTDIGGYLGFTGVHLILKNGYDEHGGGEEYSDFGLVGYAGIGTEMADLQKDWGIGLTVTSGVFQASVASSWNLGVDSLDGAVVNVDSGRQVQFFAGAVDMLPGLSFEAGLRLDPDRRGTTLVCDAAYRIPLEDSVMTFGGSVAHTNLEGTDFTDIYGLYTPAFETVFGLGAEIRRVLNEDTELYASVSYKGDEIEAVRALGGGAGISHGGIGAEAATSYHMTLSAGDPIFEGLDLSVFADVGVAEFTLGYVFTDGYGWSSNSIAPMTAIGGAYMNFTSEF</sequence>
<keyword evidence="3" id="KW-1185">Reference proteome</keyword>
<gene>
    <name evidence="2" type="ORF">B4O97_11935</name>
</gene>
<feature type="chain" id="PRO_5012417680" description="Porin domain-containing protein" evidence="1">
    <location>
        <begin position="20"/>
        <end position="364"/>
    </location>
</feature>
<name>A0A1Y1RXV8_9SPIO</name>
<proteinExistence type="predicted"/>
<evidence type="ECO:0000256" key="1">
    <source>
        <dbReference type="SAM" id="SignalP"/>
    </source>
</evidence>